<comment type="caution">
    <text evidence="1">The sequence shown here is derived from an EMBL/GenBank/DDBJ whole genome shotgun (WGS) entry which is preliminary data.</text>
</comment>
<dbReference type="PANTHER" id="PTHR34204:SF2">
    <property type="entry name" value="RNA-BINDING ASCH DOMAIN PROTEIN"/>
    <property type="match status" value="1"/>
</dbReference>
<evidence type="ECO:0000313" key="1">
    <source>
        <dbReference type="EMBL" id="KAK3259086.1"/>
    </source>
</evidence>
<proteinExistence type="predicted"/>
<protein>
    <submittedName>
        <fullName evidence="1">Uncharacterized protein</fullName>
    </submittedName>
</protein>
<accession>A0AAE0FGV6</accession>
<dbReference type="PANTHER" id="PTHR34204">
    <property type="entry name" value="RNA-BINDING ASCH DOMAIN PROTEIN"/>
    <property type="match status" value="1"/>
</dbReference>
<dbReference type="Proteomes" id="UP001190700">
    <property type="component" value="Unassembled WGS sequence"/>
</dbReference>
<sequence>MEASETKREWLDTLLEDSSETAIIRDTELPRRISVEGVTFNACMPTKPYYRSLAYRLHDRLQSLDPITLYPASLLGFKDTTVWEGCQKEILALHHALREVSVPKKNQAPSGWFNLFESHEDPSVIAKRSAVRQFIQNAGVSGVAEILGLRHSPGTIEGALPPDVATLTQSFNTGTKPGSKLTVGARALSKHCERGADRFWGEMKGNDSRKNERAHLIMLRILQNAVWINIHQIVHKESLLEVRMVEGYGLRWNADGTKFRGLLEPQDPQGHDKRWRH</sequence>
<organism evidence="1 2">
    <name type="scientific">Cymbomonas tetramitiformis</name>
    <dbReference type="NCBI Taxonomy" id="36881"/>
    <lineage>
        <taxon>Eukaryota</taxon>
        <taxon>Viridiplantae</taxon>
        <taxon>Chlorophyta</taxon>
        <taxon>Pyramimonadophyceae</taxon>
        <taxon>Pyramimonadales</taxon>
        <taxon>Pyramimonadaceae</taxon>
        <taxon>Cymbomonas</taxon>
    </lineage>
</organism>
<evidence type="ECO:0000313" key="2">
    <source>
        <dbReference type="Proteomes" id="UP001190700"/>
    </source>
</evidence>
<dbReference type="EMBL" id="LGRX02019008">
    <property type="protein sequence ID" value="KAK3259086.1"/>
    <property type="molecule type" value="Genomic_DNA"/>
</dbReference>
<dbReference type="AlphaFoldDB" id="A0AAE0FGV6"/>
<name>A0AAE0FGV6_9CHLO</name>
<reference evidence="1 2" key="1">
    <citation type="journal article" date="2015" name="Genome Biol. Evol.">
        <title>Comparative Genomics of a Bacterivorous Green Alga Reveals Evolutionary Causalities and Consequences of Phago-Mixotrophic Mode of Nutrition.</title>
        <authorList>
            <person name="Burns J.A."/>
            <person name="Paasch A."/>
            <person name="Narechania A."/>
            <person name="Kim E."/>
        </authorList>
    </citation>
    <scope>NUCLEOTIDE SEQUENCE [LARGE SCALE GENOMIC DNA]</scope>
    <source>
        <strain evidence="1 2">PLY_AMNH</strain>
    </source>
</reference>
<keyword evidence="2" id="KW-1185">Reference proteome</keyword>
<gene>
    <name evidence="1" type="ORF">CYMTET_31902</name>
</gene>